<dbReference type="OrthoDB" id="1947621at2"/>
<proteinExistence type="predicted"/>
<dbReference type="RefSeq" id="WP_145083218.1">
    <property type="nucleotide sequence ID" value="NZ_DAMBUX010000001.1"/>
</dbReference>
<protein>
    <submittedName>
        <fullName evidence="3">Uncharacterized protein</fullName>
    </submittedName>
</protein>
<organism evidence="3 4">
    <name type="scientific">Sedimentibacter saalensis</name>
    <dbReference type="NCBI Taxonomy" id="130788"/>
    <lineage>
        <taxon>Bacteria</taxon>
        <taxon>Bacillati</taxon>
        <taxon>Bacillota</taxon>
        <taxon>Tissierellia</taxon>
        <taxon>Sedimentibacter</taxon>
    </lineage>
</organism>
<dbReference type="Gene3D" id="2.60.120.260">
    <property type="entry name" value="Galactose-binding domain-like"/>
    <property type="match status" value="1"/>
</dbReference>
<evidence type="ECO:0000256" key="1">
    <source>
        <dbReference type="SAM" id="MobiDB-lite"/>
    </source>
</evidence>
<feature type="compositionally biased region" description="Polar residues" evidence="1">
    <location>
        <begin position="331"/>
        <end position="342"/>
    </location>
</feature>
<feature type="region of interest" description="Disordered" evidence="1">
    <location>
        <begin position="315"/>
        <end position="349"/>
    </location>
</feature>
<dbReference type="Proteomes" id="UP000315343">
    <property type="component" value="Unassembled WGS sequence"/>
</dbReference>
<dbReference type="EMBL" id="VLKH01000005">
    <property type="protein sequence ID" value="TWH79850.1"/>
    <property type="molecule type" value="Genomic_DNA"/>
</dbReference>
<accession>A0A562J9S6</accession>
<comment type="caution">
    <text evidence="3">The sequence shown here is derived from an EMBL/GenBank/DDBJ whole genome shotgun (WGS) entry which is preliminary data.</text>
</comment>
<keyword evidence="2" id="KW-1133">Transmembrane helix</keyword>
<feature type="region of interest" description="Disordered" evidence="1">
    <location>
        <begin position="233"/>
        <end position="265"/>
    </location>
</feature>
<dbReference type="AlphaFoldDB" id="A0A562J9S6"/>
<feature type="compositionally biased region" description="Basic and acidic residues" evidence="1">
    <location>
        <begin position="244"/>
        <end position="259"/>
    </location>
</feature>
<evidence type="ECO:0000313" key="4">
    <source>
        <dbReference type="Proteomes" id="UP000315343"/>
    </source>
</evidence>
<reference evidence="3 4" key="1">
    <citation type="submission" date="2019-07" db="EMBL/GenBank/DDBJ databases">
        <title>Genomic Encyclopedia of Type Strains, Phase I: the one thousand microbial genomes (KMG-I) project.</title>
        <authorList>
            <person name="Kyrpides N."/>
        </authorList>
    </citation>
    <scope>NUCLEOTIDE SEQUENCE [LARGE SCALE GENOMIC DNA]</scope>
    <source>
        <strain evidence="3 4">DSM 13558</strain>
    </source>
</reference>
<gene>
    <name evidence="3" type="ORF">LY60_02169</name>
</gene>
<evidence type="ECO:0000313" key="3">
    <source>
        <dbReference type="EMBL" id="TWH79850.1"/>
    </source>
</evidence>
<name>A0A562J9S6_9FIRM</name>
<keyword evidence="4" id="KW-1185">Reference proteome</keyword>
<feature type="transmembrane region" description="Helical" evidence="2">
    <location>
        <begin position="289"/>
        <end position="307"/>
    </location>
</feature>
<evidence type="ECO:0000256" key="2">
    <source>
        <dbReference type="SAM" id="Phobius"/>
    </source>
</evidence>
<keyword evidence="2" id="KW-0472">Membrane</keyword>
<sequence length="497" mass="56034">MNNNYKIVRTIFENVFQRVLECKDNDSGEIFYSNVITSQKVINLINIEELRAIPSNILESYNTEDRIYIYTKPLKTEYTGLREYSAKNLTLKHQFNLAEKVIELAQNIFNMTDVVQQKILDLDRLYVDENDKVVVDCNLVFEQEYDIADNETFKRLGNMIHYIFSGTEIVDYNISDTIPPDILKIIVRCLTREYIFPRDVLAELKGSPIFAMIFGTETIAPNKTALKAIIQDEETKPSDSSTEAFEHASQEQTPDDKSIFDIYVNDNNPKSRKKIKTSGIVLGKEIKRAVLSIAIVVLVLLLGNMIIKKLSNTQEVSAGGNGDTAGEQGKTPGTESPEQNNTDDSASSIADSTEMYFNDKLIEKIGYTGEKVKIDSDIYVEGKNSLVAENTGDGKLKSLFAVVDFTDEKFSYMLKKQIGISAKTKSEKDVEALIVLEAYKGGVLTSNFHTSVKVYDDMWSQVTVPINVTDADSLNIYIEYQGQNKVWIDSVFIDVIK</sequence>
<keyword evidence="2" id="KW-0812">Transmembrane</keyword>